<dbReference type="EMBL" id="CP038150">
    <property type="protein sequence ID" value="QBR01247.1"/>
    <property type="molecule type" value="Genomic_DNA"/>
</dbReference>
<reference evidence="1 2" key="1">
    <citation type="submission" date="2019-03" db="EMBL/GenBank/DDBJ databases">
        <title>Paraburkholderia sp. 7MH5, isolated from subtropical forest soil.</title>
        <authorList>
            <person name="Gao Z.-H."/>
            <person name="Qiu L.-H."/>
        </authorList>
    </citation>
    <scope>NUCLEOTIDE SEQUENCE [LARGE SCALE GENOMIC DNA]</scope>
    <source>
        <strain evidence="1 2">7MH5</strain>
    </source>
</reference>
<evidence type="ECO:0000313" key="2">
    <source>
        <dbReference type="Proteomes" id="UP000295727"/>
    </source>
</evidence>
<dbReference type="OrthoDB" id="9115092at2"/>
<sequence>MKTTAFKFRTRGNQGAEIRYSVIVIHNISVTFIRTGSKRKPFCLMVPRERDNWPAHVDAEGLARIALAQSLRDGLIDAHPEEAIDLDIGECPWDGELTAEQ</sequence>
<keyword evidence="2" id="KW-1185">Reference proteome</keyword>
<dbReference type="KEGG" id="ppai:E1956_28980"/>
<name>A0A4P7D219_9BURK</name>
<dbReference type="AlphaFoldDB" id="A0A4P7D219"/>
<protein>
    <submittedName>
        <fullName evidence="1">Uncharacterized protein</fullName>
    </submittedName>
</protein>
<dbReference type="RefSeq" id="WP_134755692.1">
    <property type="nucleotide sequence ID" value="NZ_CP038150.1"/>
</dbReference>
<evidence type="ECO:0000313" key="1">
    <source>
        <dbReference type="EMBL" id="QBR01247.1"/>
    </source>
</evidence>
<organism evidence="1 2">
    <name type="scientific">Paraburkholderia pallida</name>
    <dbReference type="NCBI Taxonomy" id="2547399"/>
    <lineage>
        <taxon>Bacteria</taxon>
        <taxon>Pseudomonadati</taxon>
        <taxon>Pseudomonadota</taxon>
        <taxon>Betaproteobacteria</taxon>
        <taxon>Burkholderiales</taxon>
        <taxon>Burkholderiaceae</taxon>
        <taxon>Paraburkholderia</taxon>
    </lineage>
</organism>
<dbReference type="Proteomes" id="UP000295727">
    <property type="component" value="Chromosome 3"/>
</dbReference>
<gene>
    <name evidence="1" type="ORF">E1956_28980</name>
</gene>
<proteinExistence type="predicted"/>
<accession>A0A4P7D219</accession>